<protein>
    <submittedName>
        <fullName evidence="2">Uncharacterized protein</fullName>
    </submittedName>
</protein>
<comment type="caution">
    <text evidence="2">The sequence shown here is derived from an EMBL/GenBank/DDBJ whole genome shotgun (WGS) entry which is preliminary data.</text>
</comment>
<name>A0ABP4ZEQ8_9MICO</name>
<proteinExistence type="predicted"/>
<dbReference type="RefSeq" id="WP_344099819.1">
    <property type="nucleotide sequence ID" value="NZ_BAAANL010000001.1"/>
</dbReference>
<evidence type="ECO:0000313" key="3">
    <source>
        <dbReference type="Proteomes" id="UP001501094"/>
    </source>
</evidence>
<dbReference type="Proteomes" id="UP001501094">
    <property type="component" value="Unassembled WGS sequence"/>
</dbReference>
<keyword evidence="1" id="KW-1133">Transmembrane helix</keyword>
<feature type="transmembrane region" description="Helical" evidence="1">
    <location>
        <begin position="309"/>
        <end position="326"/>
    </location>
</feature>
<sequence length="366" mass="40269">MHVRLMAPFMVPKVLDRIWREDGSMRVERDSLIGRLLADLGATMNMPVESDLVIEDHKPGAGAGLVSRRALARVAVREHEASLHLSALGIATLTLDVEVAGLEELRSLETRLRGDVDRIAGETVAVVRRHLGTDAGAAFEGQIIWWHRLLVAPAPEVCAVHGLTHGGDRVEVGDGYTYVPDGAFLDDVEEGVLAATEEWIIFDGAYRGMLDQMGRMRNASRRRRTDRLDELVLEGAEAAADLEYQMLVMDERARYLTHAAAATRASAVAAWRLDESREGLRDQVTSVRSVASDARDAIGRKMDVRRNNLLYLFTLIAAMEMALIVYEFLVERDAPITSILRVVVAGAMLIAAGASTYLVMTGERRG</sequence>
<feature type="transmembrane region" description="Helical" evidence="1">
    <location>
        <begin position="338"/>
        <end position="360"/>
    </location>
</feature>
<gene>
    <name evidence="2" type="ORF">GCM10009751_08500</name>
</gene>
<keyword evidence="1" id="KW-0812">Transmembrane</keyword>
<evidence type="ECO:0000256" key="1">
    <source>
        <dbReference type="SAM" id="Phobius"/>
    </source>
</evidence>
<dbReference type="EMBL" id="BAAANL010000001">
    <property type="protein sequence ID" value="GAA1854047.1"/>
    <property type="molecule type" value="Genomic_DNA"/>
</dbReference>
<keyword evidence="1" id="KW-0472">Membrane</keyword>
<reference evidence="3" key="1">
    <citation type="journal article" date="2019" name="Int. J. Syst. Evol. Microbiol.">
        <title>The Global Catalogue of Microorganisms (GCM) 10K type strain sequencing project: providing services to taxonomists for standard genome sequencing and annotation.</title>
        <authorList>
            <consortium name="The Broad Institute Genomics Platform"/>
            <consortium name="The Broad Institute Genome Sequencing Center for Infectious Disease"/>
            <person name="Wu L."/>
            <person name="Ma J."/>
        </authorList>
    </citation>
    <scope>NUCLEOTIDE SEQUENCE [LARGE SCALE GENOMIC DNA]</scope>
    <source>
        <strain evidence="3">JCM 14326</strain>
    </source>
</reference>
<accession>A0ABP4ZEQ8</accession>
<organism evidence="2 3">
    <name type="scientific">Myceligenerans crystallogenes</name>
    <dbReference type="NCBI Taxonomy" id="316335"/>
    <lineage>
        <taxon>Bacteria</taxon>
        <taxon>Bacillati</taxon>
        <taxon>Actinomycetota</taxon>
        <taxon>Actinomycetes</taxon>
        <taxon>Micrococcales</taxon>
        <taxon>Promicromonosporaceae</taxon>
        <taxon>Myceligenerans</taxon>
    </lineage>
</organism>
<evidence type="ECO:0000313" key="2">
    <source>
        <dbReference type="EMBL" id="GAA1854047.1"/>
    </source>
</evidence>
<keyword evidence="3" id="KW-1185">Reference proteome</keyword>